<dbReference type="AlphaFoldDB" id="A0A918GWT1"/>
<reference evidence="2" key="1">
    <citation type="journal article" date="2014" name="Int. J. Syst. Evol. Microbiol.">
        <title>Complete genome sequence of Corynebacterium casei LMG S-19264T (=DSM 44701T), isolated from a smear-ripened cheese.</title>
        <authorList>
            <consortium name="US DOE Joint Genome Institute (JGI-PGF)"/>
            <person name="Walter F."/>
            <person name="Albersmeier A."/>
            <person name="Kalinowski J."/>
            <person name="Ruckert C."/>
        </authorList>
    </citation>
    <scope>NUCLEOTIDE SEQUENCE</scope>
    <source>
        <strain evidence="2">JCM 4234</strain>
    </source>
</reference>
<dbReference type="Proteomes" id="UP000653493">
    <property type="component" value="Unassembled WGS sequence"/>
</dbReference>
<evidence type="ECO:0000313" key="3">
    <source>
        <dbReference type="Proteomes" id="UP000653493"/>
    </source>
</evidence>
<comment type="caution">
    <text evidence="2">The sequence shown here is derived from an EMBL/GenBank/DDBJ whole genome shotgun (WGS) entry which is preliminary data.</text>
</comment>
<keyword evidence="3" id="KW-1185">Reference proteome</keyword>
<evidence type="ECO:0000256" key="1">
    <source>
        <dbReference type="SAM" id="MobiDB-lite"/>
    </source>
</evidence>
<feature type="region of interest" description="Disordered" evidence="1">
    <location>
        <begin position="62"/>
        <end position="85"/>
    </location>
</feature>
<sequence>MRRLNPGAGLGSGAASRQAAAWPTAPDAAHSRLETGPFAVAACENGQVSAYRVGGPGLDVPAKGIGPEPAARRAGSAPARAPAGP</sequence>
<organism evidence="2 3">
    <name type="scientific">Streptomyces griseoviridis</name>
    <dbReference type="NCBI Taxonomy" id="45398"/>
    <lineage>
        <taxon>Bacteria</taxon>
        <taxon>Bacillati</taxon>
        <taxon>Actinomycetota</taxon>
        <taxon>Actinomycetes</taxon>
        <taxon>Kitasatosporales</taxon>
        <taxon>Streptomycetaceae</taxon>
        <taxon>Streptomyces</taxon>
    </lineage>
</organism>
<reference evidence="2" key="2">
    <citation type="submission" date="2020-09" db="EMBL/GenBank/DDBJ databases">
        <authorList>
            <person name="Sun Q."/>
            <person name="Ohkuma M."/>
        </authorList>
    </citation>
    <scope>NUCLEOTIDE SEQUENCE</scope>
    <source>
        <strain evidence="2">JCM 4234</strain>
    </source>
</reference>
<feature type="compositionally biased region" description="Low complexity" evidence="1">
    <location>
        <begin position="19"/>
        <end position="28"/>
    </location>
</feature>
<feature type="compositionally biased region" description="Low complexity" evidence="1">
    <location>
        <begin position="66"/>
        <end position="85"/>
    </location>
</feature>
<gene>
    <name evidence="2" type="ORF">GCM10010238_65520</name>
</gene>
<accession>A0A918GWT1</accession>
<feature type="region of interest" description="Disordered" evidence="1">
    <location>
        <begin position="1"/>
        <end position="28"/>
    </location>
</feature>
<evidence type="ECO:0000313" key="2">
    <source>
        <dbReference type="EMBL" id="GGS67671.1"/>
    </source>
</evidence>
<protein>
    <submittedName>
        <fullName evidence="2">Uncharacterized protein</fullName>
    </submittedName>
</protein>
<proteinExistence type="predicted"/>
<dbReference type="EMBL" id="BMSL01000035">
    <property type="protein sequence ID" value="GGS67671.1"/>
    <property type="molecule type" value="Genomic_DNA"/>
</dbReference>
<name>A0A918GWT1_STRGD</name>